<name>A0ABU3CG25_9FLAO</name>
<dbReference type="Proteomes" id="UP001262889">
    <property type="component" value="Unassembled WGS sequence"/>
</dbReference>
<dbReference type="InterPro" id="IPR002934">
    <property type="entry name" value="Polymerase_NTP_transf_dom"/>
</dbReference>
<sequence>MELEEINKELEILYEELEKKLKNVHVYLFGSILNNSKKANDLDILILYNDIDQVKFIKEKCDIINLIYPIHILYLTFQEEKELQFTSEQNTKLVFKI</sequence>
<evidence type="ECO:0000313" key="3">
    <source>
        <dbReference type="Proteomes" id="UP001262889"/>
    </source>
</evidence>
<evidence type="ECO:0000313" key="2">
    <source>
        <dbReference type="EMBL" id="MDT0644950.1"/>
    </source>
</evidence>
<dbReference type="EMBL" id="JAVRHQ010000052">
    <property type="protein sequence ID" value="MDT0644950.1"/>
    <property type="molecule type" value="Genomic_DNA"/>
</dbReference>
<dbReference type="SUPFAM" id="SSF81301">
    <property type="entry name" value="Nucleotidyltransferase"/>
    <property type="match status" value="1"/>
</dbReference>
<comment type="caution">
    <text evidence="2">The sequence shown here is derived from an EMBL/GenBank/DDBJ whole genome shotgun (WGS) entry which is preliminary data.</text>
</comment>
<accession>A0ABU3CG25</accession>
<evidence type="ECO:0000259" key="1">
    <source>
        <dbReference type="Pfam" id="PF01909"/>
    </source>
</evidence>
<keyword evidence="3" id="KW-1185">Reference proteome</keyword>
<gene>
    <name evidence="2" type="ORF">RM553_19110</name>
</gene>
<protein>
    <submittedName>
        <fullName evidence="2">Nucleotidyltransferase domain-containing protein</fullName>
    </submittedName>
</protein>
<reference evidence="2 3" key="1">
    <citation type="submission" date="2023-09" db="EMBL/GenBank/DDBJ databases">
        <authorList>
            <person name="Rey-Velasco X."/>
        </authorList>
    </citation>
    <scope>NUCLEOTIDE SEQUENCE [LARGE SCALE GENOMIC DNA]</scope>
    <source>
        <strain evidence="2 3">F363</strain>
    </source>
</reference>
<proteinExistence type="predicted"/>
<dbReference type="Gene3D" id="3.30.460.10">
    <property type="entry name" value="Beta Polymerase, domain 2"/>
    <property type="match status" value="1"/>
</dbReference>
<feature type="domain" description="Polymerase nucleotidyl transferase" evidence="1">
    <location>
        <begin position="12"/>
        <end position="84"/>
    </location>
</feature>
<dbReference type="RefSeq" id="WP_311536565.1">
    <property type="nucleotide sequence ID" value="NZ_JAVRHQ010000052.1"/>
</dbReference>
<organism evidence="2 3">
    <name type="scientific">Autumnicola tepida</name>
    <dbReference type="NCBI Taxonomy" id="3075595"/>
    <lineage>
        <taxon>Bacteria</taxon>
        <taxon>Pseudomonadati</taxon>
        <taxon>Bacteroidota</taxon>
        <taxon>Flavobacteriia</taxon>
        <taxon>Flavobacteriales</taxon>
        <taxon>Flavobacteriaceae</taxon>
        <taxon>Autumnicola</taxon>
    </lineage>
</organism>
<dbReference type="InterPro" id="IPR043519">
    <property type="entry name" value="NT_sf"/>
</dbReference>
<dbReference type="Pfam" id="PF01909">
    <property type="entry name" value="NTP_transf_2"/>
    <property type="match status" value="1"/>
</dbReference>